<organism evidence="3 4">
    <name type="scientific">Streptomyces genisteinicus</name>
    <dbReference type="NCBI Taxonomy" id="2768068"/>
    <lineage>
        <taxon>Bacteria</taxon>
        <taxon>Bacillati</taxon>
        <taxon>Actinomycetota</taxon>
        <taxon>Actinomycetes</taxon>
        <taxon>Kitasatosporales</taxon>
        <taxon>Streptomycetaceae</taxon>
        <taxon>Streptomyces</taxon>
    </lineage>
</organism>
<name>A0A7H0HND8_9ACTN</name>
<dbReference type="KEGG" id="sgj:IAG43_03355"/>
<feature type="compositionally biased region" description="Polar residues" evidence="1">
    <location>
        <begin position="7"/>
        <end position="20"/>
    </location>
</feature>
<dbReference type="PANTHER" id="PTHR43190:SF3">
    <property type="entry name" value="N-ACETYL-D-GLUCOSAMINE KINASE"/>
    <property type="match status" value="1"/>
</dbReference>
<dbReference type="AlphaFoldDB" id="A0A7H0HND8"/>
<dbReference type="Gene3D" id="3.30.420.40">
    <property type="match status" value="2"/>
</dbReference>
<feature type="compositionally biased region" description="Basic residues" evidence="1">
    <location>
        <begin position="36"/>
        <end position="53"/>
    </location>
</feature>
<dbReference type="SUPFAM" id="SSF53067">
    <property type="entry name" value="Actin-like ATPase domain"/>
    <property type="match status" value="2"/>
</dbReference>
<dbReference type="InterPro" id="IPR052519">
    <property type="entry name" value="Euk-type_GlcNAc_Kinase"/>
</dbReference>
<evidence type="ECO:0000256" key="1">
    <source>
        <dbReference type="SAM" id="MobiDB-lite"/>
    </source>
</evidence>
<proteinExistence type="predicted"/>
<evidence type="ECO:0000313" key="3">
    <source>
        <dbReference type="EMBL" id="QNP62054.1"/>
    </source>
</evidence>
<feature type="region of interest" description="Disordered" evidence="1">
    <location>
        <begin position="1"/>
        <end position="65"/>
    </location>
</feature>
<dbReference type="Proteomes" id="UP000516230">
    <property type="component" value="Chromosome"/>
</dbReference>
<evidence type="ECO:0000313" key="4">
    <source>
        <dbReference type="Proteomes" id="UP000516230"/>
    </source>
</evidence>
<dbReference type="Pfam" id="PF01869">
    <property type="entry name" value="BcrAD_BadFG"/>
    <property type="match status" value="1"/>
</dbReference>
<keyword evidence="4" id="KW-1185">Reference proteome</keyword>
<dbReference type="InterPro" id="IPR002731">
    <property type="entry name" value="ATPase_BadF"/>
</dbReference>
<dbReference type="InterPro" id="IPR043129">
    <property type="entry name" value="ATPase_NBD"/>
</dbReference>
<sequence length="457" mass="45466">MRPATGPNASAQPGSTSSFNGRAATARHPTGPHAPGRSKRSCGCRKGGGRSRRFPGDPPGARLPAVVPVPTPLFPFPFSPPLPSPPPEPVHEVATQAYVGEQRCTVRAVSAPLVLGVDSGGSGLRVALAEAGTAGAAEILAGRQPVRTGPDGIDAGHMREVLLPMARTLLEEAGRGGATVSAVVIGAAGMATLGDGLRAEMPRALAAALGARTVGLAADAVTAYAGALGQAPGAVVAAGTGMIAVGTDLTAWRRADGWGHLLGDCGSGAWIGRTGLEAALRAHDGRRGGSGALLARMTAVLGPPQEMPALLYPRTDRPAVLASFAPEVAACAARDGDAVAEGILARAAVAIAESAAAACPPAAAAPDGCRVSLTGGLFGIGDPLLVPLRAELARLAPHAVETPADGDPLAGALGLAGALATGSLRLPAHPTMLRVYDGSGRSLQSAHRRQQGTNPGI</sequence>
<protein>
    <submittedName>
        <fullName evidence="3">ATPase</fullName>
    </submittedName>
</protein>
<reference evidence="3 4" key="1">
    <citation type="submission" date="2020-08" db="EMBL/GenBank/DDBJ databases">
        <title>A novel species.</title>
        <authorList>
            <person name="Gao J."/>
        </authorList>
    </citation>
    <scope>NUCLEOTIDE SEQUENCE [LARGE SCALE GENOMIC DNA]</scope>
    <source>
        <strain evidence="3 4">CRPJ-33</strain>
    </source>
</reference>
<feature type="domain" description="ATPase BadF/BadG/BcrA/BcrD type" evidence="2">
    <location>
        <begin position="115"/>
        <end position="379"/>
    </location>
</feature>
<dbReference type="EMBL" id="CP060825">
    <property type="protein sequence ID" value="QNP62054.1"/>
    <property type="molecule type" value="Genomic_DNA"/>
</dbReference>
<gene>
    <name evidence="3" type="ORF">IAG43_03355</name>
</gene>
<dbReference type="PANTHER" id="PTHR43190">
    <property type="entry name" value="N-ACETYL-D-GLUCOSAMINE KINASE"/>
    <property type="match status" value="1"/>
</dbReference>
<accession>A0A7H0HND8</accession>
<evidence type="ECO:0000259" key="2">
    <source>
        <dbReference type="Pfam" id="PF01869"/>
    </source>
</evidence>